<dbReference type="InParanoid" id="A0A0C3D0K5"/>
<evidence type="ECO:0000313" key="2">
    <source>
        <dbReference type="EMBL" id="KIM54365.1"/>
    </source>
</evidence>
<name>A0A0C3D0K5_9AGAM</name>
<accession>A0A0C3D0K5</accession>
<protein>
    <submittedName>
        <fullName evidence="2">Uncharacterized protein</fullName>
    </submittedName>
</protein>
<dbReference type="EMBL" id="KN822156">
    <property type="protein sequence ID" value="KIM54365.1"/>
    <property type="molecule type" value="Genomic_DNA"/>
</dbReference>
<organism evidence="2 3">
    <name type="scientific">Scleroderma citrinum Foug A</name>
    <dbReference type="NCBI Taxonomy" id="1036808"/>
    <lineage>
        <taxon>Eukaryota</taxon>
        <taxon>Fungi</taxon>
        <taxon>Dikarya</taxon>
        <taxon>Basidiomycota</taxon>
        <taxon>Agaricomycotina</taxon>
        <taxon>Agaricomycetes</taxon>
        <taxon>Agaricomycetidae</taxon>
        <taxon>Boletales</taxon>
        <taxon>Sclerodermatineae</taxon>
        <taxon>Sclerodermataceae</taxon>
        <taxon>Scleroderma</taxon>
    </lineage>
</organism>
<evidence type="ECO:0000256" key="1">
    <source>
        <dbReference type="SAM" id="MobiDB-lite"/>
    </source>
</evidence>
<dbReference type="STRING" id="1036808.A0A0C3D0K5"/>
<feature type="compositionally biased region" description="Polar residues" evidence="1">
    <location>
        <begin position="482"/>
        <end position="508"/>
    </location>
</feature>
<proteinExistence type="predicted"/>
<feature type="region of interest" description="Disordered" evidence="1">
    <location>
        <begin position="304"/>
        <end position="335"/>
    </location>
</feature>
<dbReference type="HOGENOM" id="CLU_363321_0_0_1"/>
<sequence>MRRRPQPQSPRTRPSPPAYKYQARFGPTQSALPEFVPYDQWLLTQLHNDWEIKQVKHWILAKCNLAKPPALPQQRLDSPIIFSPVSVLGRSEDHLLGDDEEYPDNTDHDWLSADRSYGQSIALCTPPTSFSVTGGFLADRYILISFSTGTILEDNYSLSRYKLRPYELLEIHRSGTVVLLPREVAVEYVQPYFHARVKALLAVWSHKSGRFKPPGNSTEHEIGHKKRDRSAPRWKPKLEWKDRWVVIHNNILSLSKDNVVFRFEAIRICIVCSMSMNRALPHVTSFRWLPCRYSVASPSTTRAEDWRTASSKTASDTHSSGSEKTPEKWKFGKTTPRQPYNPDDVCRGEGEWVVLDMLDDHAFANVLRILHRYAPHPISSSFLPSSALGDCCASQVKPFLREFSSAVIPYPEWRVNIVDTAQKVGMGDDGWTKDLDRQSLVRQHTAGFSKKSYTQSSISSLSSSLPPDHSSGSQSGRVHQVPPTSLNENSSRWNPAQPFSSNELYKTQPSEILSRNSADMARTPEVVMATGINLDSPSSSRRRSATVGPGMLARLAKDVEKISIGQPSTTSATSGTPPNLLTVHDVPPFKNPPRRKVRCTRSNSNLFSRSSSEDFANCRREGVLLPLPTVESKHQGSFIRVRQSVLKGLSGVFDSSVDLMEGRNVRSVCGR</sequence>
<feature type="compositionally biased region" description="Polar residues" evidence="1">
    <location>
        <begin position="308"/>
        <end position="323"/>
    </location>
</feature>
<reference evidence="3" key="2">
    <citation type="submission" date="2015-01" db="EMBL/GenBank/DDBJ databases">
        <title>Evolutionary Origins and Diversification of the Mycorrhizal Mutualists.</title>
        <authorList>
            <consortium name="DOE Joint Genome Institute"/>
            <consortium name="Mycorrhizal Genomics Consortium"/>
            <person name="Kohler A."/>
            <person name="Kuo A."/>
            <person name="Nagy L.G."/>
            <person name="Floudas D."/>
            <person name="Copeland A."/>
            <person name="Barry K.W."/>
            <person name="Cichocki N."/>
            <person name="Veneault-Fourrey C."/>
            <person name="LaButti K."/>
            <person name="Lindquist E.A."/>
            <person name="Lipzen A."/>
            <person name="Lundell T."/>
            <person name="Morin E."/>
            <person name="Murat C."/>
            <person name="Riley R."/>
            <person name="Ohm R."/>
            <person name="Sun H."/>
            <person name="Tunlid A."/>
            <person name="Henrissat B."/>
            <person name="Grigoriev I.V."/>
            <person name="Hibbett D.S."/>
            <person name="Martin F."/>
        </authorList>
    </citation>
    <scope>NUCLEOTIDE SEQUENCE [LARGE SCALE GENOMIC DNA]</scope>
    <source>
        <strain evidence="3">Foug A</strain>
    </source>
</reference>
<gene>
    <name evidence="2" type="ORF">SCLCIDRAFT_31154</name>
</gene>
<evidence type="ECO:0000313" key="3">
    <source>
        <dbReference type="Proteomes" id="UP000053989"/>
    </source>
</evidence>
<feature type="compositionally biased region" description="Low complexity" evidence="1">
    <location>
        <begin position="459"/>
        <end position="475"/>
    </location>
</feature>
<dbReference type="OrthoDB" id="3225203at2759"/>
<keyword evidence="3" id="KW-1185">Reference proteome</keyword>
<dbReference type="AlphaFoldDB" id="A0A0C3D0K5"/>
<reference evidence="2 3" key="1">
    <citation type="submission" date="2014-04" db="EMBL/GenBank/DDBJ databases">
        <authorList>
            <consortium name="DOE Joint Genome Institute"/>
            <person name="Kuo A."/>
            <person name="Kohler A."/>
            <person name="Nagy L.G."/>
            <person name="Floudas D."/>
            <person name="Copeland A."/>
            <person name="Barry K.W."/>
            <person name="Cichocki N."/>
            <person name="Veneault-Fourrey C."/>
            <person name="LaButti K."/>
            <person name="Lindquist E.A."/>
            <person name="Lipzen A."/>
            <person name="Lundell T."/>
            <person name="Morin E."/>
            <person name="Murat C."/>
            <person name="Sun H."/>
            <person name="Tunlid A."/>
            <person name="Henrissat B."/>
            <person name="Grigoriev I.V."/>
            <person name="Hibbett D.S."/>
            <person name="Martin F."/>
            <person name="Nordberg H.P."/>
            <person name="Cantor M.N."/>
            <person name="Hua S.X."/>
        </authorList>
    </citation>
    <scope>NUCLEOTIDE SEQUENCE [LARGE SCALE GENOMIC DNA]</scope>
    <source>
        <strain evidence="2 3">Foug A</strain>
    </source>
</reference>
<dbReference type="Proteomes" id="UP000053989">
    <property type="component" value="Unassembled WGS sequence"/>
</dbReference>
<feature type="region of interest" description="Disordered" evidence="1">
    <location>
        <begin position="459"/>
        <end position="508"/>
    </location>
</feature>